<dbReference type="EMBL" id="BTGU01000113">
    <property type="protein sequence ID" value="GMN61541.1"/>
    <property type="molecule type" value="Genomic_DNA"/>
</dbReference>
<dbReference type="Proteomes" id="UP001187192">
    <property type="component" value="Unassembled WGS sequence"/>
</dbReference>
<reference evidence="2" key="1">
    <citation type="submission" date="2023-07" db="EMBL/GenBank/DDBJ databases">
        <title>draft genome sequence of fig (Ficus carica).</title>
        <authorList>
            <person name="Takahashi T."/>
            <person name="Nishimura K."/>
        </authorList>
    </citation>
    <scope>NUCLEOTIDE SEQUENCE</scope>
</reference>
<dbReference type="AlphaFoldDB" id="A0AA88DTT4"/>
<keyword evidence="1" id="KW-0378">Hydrolase</keyword>
<evidence type="ECO:0000256" key="1">
    <source>
        <dbReference type="ARBA" id="ARBA00022801"/>
    </source>
</evidence>
<accession>A0AA88DTT4</accession>
<evidence type="ECO:0000313" key="2">
    <source>
        <dbReference type="EMBL" id="GMN61541.1"/>
    </source>
</evidence>
<dbReference type="InterPro" id="IPR017850">
    <property type="entry name" value="Alkaline_phosphatase_core_sf"/>
</dbReference>
<proteinExistence type="predicted"/>
<dbReference type="PANTHER" id="PTHR31956:SF28">
    <property type="entry name" value="NON-SPECIFIC PHOSPHOLIPASE C4-RELATED"/>
    <property type="match status" value="1"/>
</dbReference>
<sequence>MVEESSTSTTTTGIISSSNPIKTIVVLVQENRSFDHMLGWMKSLNLEIDGVTGSESNPISTSDGQNNSITSRVFFRDGSAYVDPDPGHSIQAIYEQVFGEPWTEASAAKNLGPTMEGFVQNAERTQPGLAETVMNGFRPEAVPVYRELVSEFAVCDRWFASVPAATQPNRLFLHSATSHGMTGNDTKQLIEGFPQKTIFDSLDESGFSFGIYYQYPASTLFYRFRVKF</sequence>
<dbReference type="GO" id="GO:0016788">
    <property type="term" value="F:hydrolase activity, acting on ester bonds"/>
    <property type="evidence" value="ECO:0007669"/>
    <property type="project" value="InterPro"/>
</dbReference>
<dbReference type="InterPro" id="IPR007312">
    <property type="entry name" value="Phosphoesterase"/>
</dbReference>
<evidence type="ECO:0008006" key="4">
    <source>
        <dbReference type="Google" id="ProtNLM"/>
    </source>
</evidence>
<dbReference type="Pfam" id="PF04185">
    <property type="entry name" value="Phosphoesterase"/>
    <property type="match status" value="1"/>
</dbReference>
<gene>
    <name evidence="2" type="ORF">TIFTF001_030630</name>
</gene>
<name>A0AA88DTT4_FICCA</name>
<protein>
    <recommendedName>
        <fullName evidence="4">Non-specific phospholipase C4</fullName>
    </recommendedName>
</protein>
<organism evidence="2 3">
    <name type="scientific">Ficus carica</name>
    <name type="common">Common fig</name>
    <dbReference type="NCBI Taxonomy" id="3494"/>
    <lineage>
        <taxon>Eukaryota</taxon>
        <taxon>Viridiplantae</taxon>
        <taxon>Streptophyta</taxon>
        <taxon>Embryophyta</taxon>
        <taxon>Tracheophyta</taxon>
        <taxon>Spermatophyta</taxon>
        <taxon>Magnoliopsida</taxon>
        <taxon>eudicotyledons</taxon>
        <taxon>Gunneridae</taxon>
        <taxon>Pentapetalae</taxon>
        <taxon>rosids</taxon>
        <taxon>fabids</taxon>
        <taxon>Rosales</taxon>
        <taxon>Moraceae</taxon>
        <taxon>Ficeae</taxon>
        <taxon>Ficus</taxon>
    </lineage>
</organism>
<keyword evidence="3" id="KW-1185">Reference proteome</keyword>
<dbReference type="GO" id="GO:0009395">
    <property type="term" value="P:phospholipid catabolic process"/>
    <property type="evidence" value="ECO:0007669"/>
    <property type="project" value="TreeGrafter"/>
</dbReference>
<comment type="caution">
    <text evidence="2">The sequence shown here is derived from an EMBL/GenBank/DDBJ whole genome shotgun (WGS) entry which is preliminary data.</text>
</comment>
<dbReference type="Gene3D" id="3.40.720.10">
    <property type="entry name" value="Alkaline Phosphatase, subunit A"/>
    <property type="match status" value="1"/>
</dbReference>
<dbReference type="PANTHER" id="PTHR31956">
    <property type="entry name" value="NON-SPECIFIC PHOSPHOLIPASE C4-RELATED"/>
    <property type="match status" value="1"/>
</dbReference>
<evidence type="ECO:0000313" key="3">
    <source>
        <dbReference type="Proteomes" id="UP001187192"/>
    </source>
</evidence>